<protein>
    <submittedName>
        <fullName evidence="2">Uncharacterized protein</fullName>
    </submittedName>
</protein>
<proteinExistence type="predicted"/>
<evidence type="ECO:0000313" key="5">
    <source>
        <dbReference type="Proteomes" id="UP000574390"/>
    </source>
</evidence>
<feature type="non-terminal residue" evidence="2">
    <location>
        <position position="1"/>
    </location>
</feature>
<dbReference type="AlphaFoldDB" id="A0A7J6QUD2"/>
<dbReference type="Proteomes" id="UP000574390">
    <property type="component" value="Unassembled WGS sequence"/>
</dbReference>
<evidence type="ECO:0000313" key="4">
    <source>
        <dbReference type="Proteomes" id="UP000553632"/>
    </source>
</evidence>
<dbReference type="SUPFAM" id="SSF52540">
    <property type="entry name" value="P-loop containing nucleoside triphosphate hydrolases"/>
    <property type="match status" value="1"/>
</dbReference>
<feature type="compositionally biased region" description="Low complexity" evidence="1">
    <location>
        <begin position="1"/>
        <end position="29"/>
    </location>
</feature>
<comment type="caution">
    <text evidence="2">The sequence shown here is derived from an EMBL/GenBank/DDBJ whole genome shotgun (WGS) entry which is preliminary data.</text>
</comment>
<evidence type="ECO:0000256" key="1">
    <source>
        <dbReference type="SAM" id="MobiDB-lite"/>
    </source>
</evidence>
<dbReference type="EMBL" id="JABANM010018772">
    <property type="protein sequence ID" value="KAF4725569.1"/>
    <property type="molecule type" value="Genomic_DNA"/>
</dbReference>
<feature type="compositionally biased region" description="Basic and acidic residues" evidence="1">
    <location>
        <begin position="77"/>
        <end position="91"/>
    </location>
</feature>
<feature type="compositionally biased region" description="Acidic residues" evidence="1">
    <location>
        <begin position="30"/>
        <end position="58"/>
    </location>
</feature>
<keyword evidence="4" id="KW-1185">Reference proteome</keyword>
<dbReference type="EMBL" id="JABANO010030546">
    <property type="protein sequence ID" value="KAF4711692.1"/>
    <property type="molecule type" value="Genomic_DNA"/>
</dbReference>
<evidence type="ECO:0000313" key="2">
    <source>
        <dbReference type="EMBL" id="KAF4711692.1"/>
    </source>
</evidence>
<accession>A0A7J6QUD2</accession>
<name>A0A7J6QUD2_PEROL</name>
<dbReference type="Proteomes" id="UP000553632">
    <property type="component" value="Unassembled WGS sequence"/>
</dbReference>
<gene>
    <name evidence="3" type="ORF">FOZ62_006859</name>
    <name evidence="2" type="ORF">FOZ63_009533</name>
</gene>
<dbReference type="Gene3D" id="3.40.50.300">
    <property type="entry name" value="P-loop containing nucleotide triphosphate hydrolases"/>
    <property type="match status" value="1"/>
</dbReference>
<organism evidence="2 4">
    <name type="scientific">Perkinsus olseni</name>
    <name type="common">Perkinsus atlanticus</name>
    <dbReference type="NCBI Taxonomy" id="32597"/>
    <lineage>
        <taxon>Eukaryota</taxon>
        <taxon>Sar</taxon>
        <taxon>Alveolata</taxon>
        <taxon>Perkinsozoa</taxon>
        <taxon>Perkinsea</taxon>
        <taxon>Perkinsida</taxon>
        <taxon>Perkinsidae</taxon>
        <taxon>Perkinsus</taxon>
    </lineage>
</organism>
<dbReference type="InterPro" id="IPR027417">
    <property type="entry name" value="P-loop_NTPase"/>
</dbReference>
<evidence type="ECO:0000313" key="3">
    <source>
        <dbReference type="EMBL" id="KAF4725569.1"/>
    </source>
</evidence>
<reference evidence="4 5" key="1">
    <citation type="submission" date="2020-04" db="EMBL/GenBank/DDBJ databases">
        <title>Perkinsus olseni comparative genomics.</title>
        <authorList>
            <person name="Bogema D.R."/>
        </authorList>
    </citation>
    <scope>NUCLEOTIDE SEQUENCE [LARGE SCALE GENOMIC DNA]</scope>
    <source>
        <strain evidence="3">ATCC PRA-205</strain>
        <strain evidence="2 4">ATCC PRA-207</strain>
    </source>
</reference>
<feature type="region of interest" description="Disordered" evidence="1">
    <location>
        <begin position="1"/>
        <end position="91"/>
    </location>
</feature>
<sequence>MSLSSPSTTGGLLSNIYAGSSSDSETSDYTTDDESEYTDDEDDDDDESDISELPEDEPAPPPRPMKPSNGKIRVHWAKSDDNTDVSNFREELGPPAMEFPFELDDFQKRAVLRVSHGDSVFVAAHTSAGKTAVA</sequence>